<comment type="caution">
    <text evidence="6">The sequence shown here is derived from an EMBL/GenBank/DDBJ whole genome shotgun (WGS) entry which is preliminary data.</text>
</comment>
<name>A0A1S1V4J6_9FIRM</name>
<dbReference type="OrthoDB" id="9801441at2"/>
<dbReference type="InterPro" id="IPR017871">
    <property type="entry name" value="ABC_transporter-like_CS"/>
</dbReference>
<dbReference type="GO" id="GO:0016887">
    <property type="term" value="F:ATP hydrolysis activity"/>
    <property type="evidence" value="ECO:0007669"/>
    <property type="project" value="InterPro"/>
</dbReference>
<dbReference type="SUPFAM" id="SSF52540">
    <property type="entry name" value="P-loop containing nucleoside triphosphate hydrolases"/>
    <property type="match status" value="2"/>
</dbReference>
<dbReference type="InterPro" id="IPR032781">
    <property type="entry name" value="ABC_tran_Xtn"/>
</dbReference>
<feature type="domain" description="ABC transporter" evidence="5">
    <location>
        <begin position="331"/>
        <end position="544"/>
    </location>
</feature>
<evidence type="ECO:0000256" key="1">
    <source>
        <dbReference type="ARBA" id="ARBA00022737"/>
    </source>
</evidence>
<dbReference type="FunFam" id="3.40.50.300:FF:000309">
    <property type="entry name" value="ABC transporter ATP-binding protein"/>
    <property type="match status" value="1"/>
</dbReference>
<sequence length="636" mass="71957">MIVLSCNSLTKAYLVDNILDDVSFSINQNEKVGLVGLNGAGKSTLFNILTGELSADSGTIYMPKDCKVGILRQQTSVQSENTIYEELLSVFSHLSDMEQDLRELEQRISEEGSLGHSNALEKLMSSYANLSDKFQAMNGYGFKSEVKGVLKGLGFSEDQLSTPISSLSGGQKARVALGKILLENPQILLLDEPTNHLDIEAISWLEKYIKDYKGTIILISHDRYFLDSTVSRIFHLEGGKLNTYNGNYTQFVKKRKKDIELMKKQFEIQQKEISELKEFVEKNKARASTRNMAMSRQKKLDKIERLEAPPGENARSKIRFEPSVQSGDDVLNAEKLSLSYGEKNIFREVSLRLYKGDHAGLIGPNGVGKTSLFKVIQGLSAPDSGNVAIGHNVHIGYFDQEQSNLSEESTVLDEIWNENPKLTQTEIRSLLARFLFVGDDILKEISLLSGGERSRLSLLKLMLSKSNFLLMDEPTNHLDLDSKEVLEDAIMDYDGTVLVISHDRYFLNKISSKILEMTPEGVNEYLGDYNYYLEKKSLETSPDAETPEQINKTQSKALKKKDREAEKLERQEKKRLKNLEQDISSVEEIVSSLEARLCEPEVYSNHELSLEINKELQEQKTLLEQKYEDWILLTES</sequence>
<dbReference type="PROSITE" id="PS50893">
    <property type="entry name" value="ABC_TRANSPORTER_2"/>
    <property type="match status" value="2"/>
</dbReference>
<dbReference type="Proteomes" id="UP000180254">
    <property type="component" value="Unassembled WGS sequence"/>
</dbReference>
<dbReference type="Pfam" id="PF12848">
    <property type="entry name" value="ABC_tran_Xtn"/>
    <property type="match status" value="1"/>
</dbReference>
<evidence type="ECO:0000256" key="2">
    <source>
        <dbReference type="ARBA" id="ARBA00022741"/>
    </source>
</evidence>
<dbReference type="Gene3D" id="3.40.50.300">
    <property type="entry name" value="P-loop containing nucleotide triphosphate hydrolases"/>
    <property type="match status" value="2"/>
</dbReference>
<proteinExistence type="predicted"/>
<dbReference type="GO" id="GO:0005524">
    <property type="term" value="F:ATP binding"/>
    <property type="evidence" value="ECO:0007669"/>
    <property type="project" value="UniProtKB-KW"/>
</dbReference>
<dbReference type="InterPro" id="IPR051309">
    <property type="entry name" value="ABCF_ATPase"/>
</dbReference>
<dbReference type="InterPro" id="IPR003593">
    <property type="entry name" value="AAA+_ATPase"/>
</dbReference>
<evidence type="ECO:0000256" key="3">
    <source>
        <dbReference type="ARBA" id="ARBA00022840"/>
    </source>
</evidence>
<dbReference type="PANTHER" id="PTHR42855:SF2">
    <property type="entry name" value="DRUG RESISTANCE ABC TRANSPORTER,ATP-BINDING PROTEIN"/>
    <property type="match status" value="1"/>
</dbReference>
<dbReference type="InterPro" id="IPR027417">
    <property type="entry name" value="P-loop_NTPase"/>
</dbReference>
<dbReference type="PANTHER" id="PTHR42855">
    <property type="entry name" value="ABC TRANSPORTER ATP-BINDING SUBUNIT"/>
    <property type="match status" value="1"/>
</dbReference>
<evidence type="ECO:0000259" key="5">
    <source>
        <dbReference type="PROSITE" id="PS50893"/>
    </source>
</evidence>
<feature type="domain" description="ABC transporter" evidence="5">
    <location>
        <begin position="4"/>
        <end position="263"/>
    </location>
</feature>
<dbReference type="InterPro" id="IPR032524">
    <property type="entry name" value="ABC_tran_C"/>
</dbReference>
<dbReference type="GO" id="GO:0003677">
    <property type="term" value="F:DNA binding"/>
    <property type="evidence" value="ECO:0007669"/>
    <property type="project" value="InterPro"/>
</dbReference>
<keyword evidence="3 6" id="KW-0067">ATP-binding</keyword>
<protein>
    <submittedName>
        <fullName evidence="6">Putative ABC transporter ATP-binding protein YheS</fullName>
    </submittedName>
</protein>
<dbReference type="CDD" id="cd03221">
    <property type="entry name" value="ABCF_EF-3"/>
    <property type="match status" value="2"/>
</dbReference>
<dbReference type="Pfam" id="PF00005">
    <property type="entry name" value="ABC_tran"/>
    <property type="match status" value="2"/>
</dbReference>
<dbReference type="EMBL" id="MKIE01000010">
    <property type="protein sequence ID" value="OHW61596.1"/>
    <property type="molecule type" value="Genomic_DNA"/>
</dbReference>
<dbReference type="PROSITE" id="PS00211">
    <property type="entry name" value="ABC_TRANSPORTER_1"/>
    <property type="match status" value="2"/>
</dbReference>
<evidence type="ECO:0000313" key="7">
    <source>
        <dbReference type="Proteomes" id="UP000180254"/>
    </source>
</evidence>
<evidence type="ECO:0000313" key="6">
    <source>
        <dbReference type="EMBL" id="OHW61596.1"/>
    </source>
</evidence>
<dbReference type="RefSeq" id="WP_071064206.1">
    <property type="nucleotide sequence ID" value="NZ_MKIE01000010.1"/>
</dbReference>
<keyword evidence="1" id="KW-0677">Repeat</keyword>
<dbReference type="Pfam" id="PF16326">
    <property type="entry name" value="ABC_tran_CTD"/>
    <property type="match status" value="1"/>
</dbReference>
<feature type="region of interest" description="Disordered" evidence="4">
    <location>
        <begin position="540"/>
        <end position="565"/>
    </location>
</feature>
<dbReference type="AlphaFoldDB" id="A0A1S1V4J6"/>
<organism evidence="6 7">
    <name type="scientific">Andreesenia angusta</name>
    <dbReference type="NCBI Taxonomy" id="39480"/>
    <lineage>
        <taxon>Bacteria</taxon>
        <taxon>Bacillati</taxon>
        <taxon>Bacillota</taxon>
        <taxon>Tissierellia</taxon>
        <taxon>Tissierellales</taxon>
        <taxon>Gottschalkiaceae</taxon>
        <taxon>Andreesenia</taxon>
    </lineage>
</organism>
<keyword evidence="2" id="KW-0547">Nucleotide-binding</keyword>
<keyword evidence="7" id="KW-1185">Reference proteome</keyword>
<dbReference type="STRING" id="39480.EUAN_20340"/>
<dbReference type="InterPro" id="IPR003439">
    <property type="entry name" value="ABC_transporter-like_ATP-bd"/>
</dbReference>
<accession>A0A1S1V4J6</accession>
<dbReference type="SMART" id="SM00382">
    <property type="entry name" value="AAA"/>
    <property type="match status" value="2"/>
</dbReference>
<gene>
    <name evidence="6" type="primary">yheS</name>
    <name evidence="6" type="ORF">EUAN_20340</name>
</gene>
<reference evidence="6 7" key="1">
    <citation type="submission" date="2016-09" db="EMBL/GenBank/DDBJ databases">
        <title>Genome sequence of Eubacterium angustum.</title>
        <authorList>
            <person name="Poehlein A."/>
            <person name="Daniel R."/>
        </authorList>
    </citation>
    <scope>NUCLEOTIDE SEQUENCE [LARGE SCALE GENOMIC DNA]</scope>
    <source>
        <strain evidence="6 7">DSM 1989</strain>
    </source>
</reference>
<dbReference type="FunFam" id="3.40.50.300:FF:000011">
    <property type="entry name" value="Putative ABC transporter ATP-binding component"/>
    <property type="match status" value="1"/>
</dbReference>
<evidence type="ECO:0000256" key="4">
    <source>
        <dbReference type="SAM" id="MobiDB-lite"/>
    </source>
</evidence>